<protein>
    <recommendedName>
        <fullName evidence="2">RecQ mediated genome instability protein 1 OB-fold domain-containing protein</fullName>
    </recommendedName>
</protein>
<accession>U6K4V2</accession>
<evidence type="ECO:0000259" key="2">
    <source>
        <dbReference type="Pfam" id="PF08585"/>
    </source>
</evidence>
<reference evidence="3" key="1">
    <citation type="submission" date="2013-10" db="EMBL/GenBank/DDBJ databases">
        <title>Genomic analysis of the causative agents of coccidiosis in chickens.</title>
        <authorList>
            <person name="Reid A.J."/>
            <person name="Blake D."/>
            <person name="Billington K."/>
            <person name="Browne H."/>
            <person name="Dunn M."/>
            <person name="Hung S."/>
            <person name="Kawahara F."/>
            <person name="Miranda-Saavedra D."/>
            <person name="Mourier T."/>
            <person name="Nagra H."/>
            <person name="Otto T.D."/>
            <person name="Rawlings N."/>
            <person name="Sanchez A."/>
            <person name="Sanders M."/>
            <person name="Subramaniam C."/>
            <person name="Tay Y."/>
            <person name="Dear P."/>
            <person name="Doerig C."/>
            <person name="Gruber A."/>
            <person name="Parkinson J."/>
            <person name="Shirley M."/>
            <person name="Wan K.L."/>
            <person name="Berriman M."/>
            <person name="Tomley F."/>
            <person name="Pain A."/>
        </authorList>
    </citation>
    <scope>NUCLEOTIDE SEQUENCE [LARGE SCALE GENOMIC DNA]</scope>
    <source>
        <strain evidence="3">Houghton</strain>
    </source>
</reference>
<dbReference type="InterPro" id="IPR042470">
    <property type="entry name" value="RMI1_N_C_sf"/>
</dbReference>
<dbReference type="Gene3D" id="2.40.50.770">
    <property type="entry name" value="RecQ-mediated genome instability protein Rmi1, C-terminal domain"/>
    <property type="match status" value="1"/>
</dbReference>
<organism evidence="3 4">
    <name type="scientific">Eimeria mitis</name>
    <dbReference type="NCBI Taxonomy" id="44415"/>
    <lineage>
        <taxon>Eukaryota</taxon>
        <taxon>Sar</taxon>
        <taxon>Alveolata</taxon>
        <taxon>Apicomplexa</taxon>
        <taxon>Conoidasida</taxon>
        <taxon>Coccidia</taxon>
        <taxon>Eucoccidiorida</taxon>
        <taxon>Eimeriorina</taxon>
        <taxon>Eimeriidae</taxon>
        <taxon>Eimeria</taxon>
    </lineage>
</organism>
<dbReference type="InterPro" id="IPR013894">
    <property type="entry name" value="RMI1_OB"/>
</dbReference>
<dbReference type="GeneID" id="25375720"/>
<evidence type="ECO:0000313" key="3">
    <source>
        <dbReference type="EMBL" id="CDJ30788.1"/>
    </source>
</evidence>
<dbReference type="Pfam" id="PF08585">
    <property type="entry name" value="RMI1_N_C"/>
    <property type="match status" value="1"/>
</dbReference>
<reference evidence="3" key="2">
    <citation type="submission" date="2013-10" db="EMBL/GenBank/DDBJ databases">
        <authorList>
            <person name="Aslett M."/>
        </authorList>
    </citation>
    <scope>NUCLEOTIDE SEQUENCE [LARGE SCALE GENOMIC DNA]</scope>
    <source>
        <strain evidence="3">Houghton</strain>
    </source>
</reference>
<dbReference type="AlphaFoldDB" id="U6K4V2"/>
<dbReference type="OrthoDB" id="346996at2759"/>
<feature type="compositionally biased region" description="Basic residues" evidence="1">
    <location>
        <begin position="458"/>
        <end position="472"/>
    </location>
</feature>
<keyword evidence="4" id="KW-1185">Reference proteome</keyword>
<dbReference type="VEuPathDB" id="ToxoDB:EMH_0007200"/>
<dbReference type="EMBL" id="HG682768">
    <property type="protein sequence ID" value="CDJ30788.1"/>
    <property type="molecule type" value="Genomic_DNA"/>
</dbReference>
<dbReference type="RefSeq" id="XP_013353353.1">
    <property type="nucleotide sequence ID" value="XM_013497899.1"/>
</dbReference>
<proteinExistence type="predicted"/>
<feature type="domain" description="RecQ mediated genome instability protein 1 OB-fold" evidence="2">
    <location>
        <begin position="96"/>
        <end position="204"/>
    </location>
</feature>
<feature type="region of interest" description="Disordered" evidence="1">
    <location>
        <begin position="260"/>
        <end position="300"/>
    </location>
</feature>
<feature type="region of interest" description="Disordered" evidence="1">
    <location>
        <begin position="398"/>
        <end position="472"/>
    </location>
</feature>
<name>U6K4V2_9EIME</name>
<feature type="region of interest" description="Disordered" evidence="1">
    <location>
        <begin position="312"/>
        <end position="358"/>
    </location>
</feature>
<sequence length="472" mass="50738">MDAEAIESVLAPWGVGFTSEGLVALGQSGARNSAEVRDYVLSADLRRLHLAPHPADSSNFSALHSKSMQAPPEVAALAASEAALTSGESPALNYTLKKPLLCMVLSFQDVRLPTKDVEEDFSGGAQGIKGNQRRTLLLRLTDGRGVSFKAIELKFCQQLDTVPLLPGVKLLLLPGLVLYRGMALLTPQTVKNLAGGAKQLREAFNLKENVQERRKIVQHILKEHSELQERIKADKEDTGPPKFVPFSFSAKVQHVELSATASKALQPQTTAQPREELKREALSPTEAPKEASPAQQPRSLLIKTEAADLKSDRLRQLGKVDPNSLGAGKVSTEKPKGRGGSGRRGRRERDEDLTDYMKSSGRPVTFSLFDLIRVDAEQTNSTAATALLCASEPYVNSSDLNETAAPPPPPYTGTQMNVGAPYGIRSAEEYPGGPPSMQQFRGRPRGGSSPSRGGRGGGRGRGRAGGRGRGPR</sequence>
<evidence type="ECO:0000256" key="1">
    <source>
        <dbReference type="SAM" id="MobiDB-lite"/>
    </source>
</evidence>
<dbReference type="Proteomes" id="UP000030744">
    <property type="component" value="Unassembled WGS sequence"/>
</dbReference>
<feature type="compositionally biased region" description="Polar residues" evidence="1">
    <location>
        <begin position="260"/>
        <end position="272"/>
    </location>
</feature>
<evidence type="ECO:0000313" key="4">
    <source>
        <dbReference type="Proteomes" id="UP000030744"/>
    </source>
</evidence>
<gene>
    <name evidence="3" type="ORF">EMH_0007200</name>
</gene>